<comment type="caution">
    <text evidence="5">The sequence shown here is derived from an EMBL/GenBank/DDBJ whole genome shotgun (WGS) entry which is preliminary data.</text>
</comment>
<dbReference type="Gene3D" id="3.40.50.150">
    <property type="entry name" value="Vaccinia Virus protein VP39"/>
    <property type="match status" value="1"/>
</dbReference>
<dbReference type="GO" id="GO:0036009">
    <property type="term" value="F:protein-glutamine N-methyltransferase activity"/>
    <property type="evidence" value="ECO:0007669"/>
    <property type="project" value="TreeGrafter"/>
</dbReference>
<dbReference type="Pfam" id="PF05175">
    <property type="entry name" value="MTS"/>
    <property type="match status" value="1"/>
</dbReference>
<dbReference type="InterPro" id="IPR007848">
    <property type="entry name" value="Small_mtfrase_dom"/>
</dbReference>
<dbReference type="PANTHER" id="PTHR18895:SF74">
    <property type="entry name" value="MTRF1L RELEASE FACTOR GLUTAMINE METHYLTRANSFERASE"/>
    <property type="match status" value="1"/>
</dbReference>
<evidence type="ECO:0000256" key="3">
    <source>
        <dbReference type="ARBA" id="ARBA00022691"/>
    </source>
</evidence>
<dbReference type="Proteomes" id="UP000238385">
    <property type="component" value="Unassembled WGS sequence"/>
</dbReference>
<organism evidence="5 6">
    <name type="scientific">Marinobacter halophilus</name>
    <dbReference type="NCBI Taxonomy" id="1323740"/>
    <lineage>
        <taxon>Bacteria</taxon>
        <taxon>Pseudomonadati</taxon>
        <taxon>Pseudomonadota</taxon>
        <taxon>Gammaproteobacteria</taxon>
        <taxon>Pseudomonadales</taxon>
        <taxon>Marinobacteraceae</taxon>
        <taxon>Marinobacter</taxon>
    </lineage>
</organism>
<dbReference type="GO" id="GO:0032259">
    <property type="term" value="P:methylation"/>
    <property type="evidence" value="ECO:0007669"/>
    <property type="project" value="UniProtKB-KW"/>
</dbReference>
<gene>
    <name evidence="5" type="ORF">C7H08_14260</name>
</gene>
<dbReference type="RefSeq" id="WP_106673599.1">
    <property type="nucleotide sequence ID" value="NZ_BMFE01000002.1"/>
</dbReference>
<accession>A0A2T1KA09</accession>
<dbReference type="PROSITE" id="PS00092">
    <property type="entry name" value="N6_MTASE"/>
    <property type="match status" value="1"/>
</dbReference>
<dbReference type="InterPro" id="IPR050320">
    <property type="entry name" value="N5-glutamine_MTase"/>
</dbReference>
<dbReference type="CDD" id="cd02440">
    <property type="entry name" value="AdoMet_MTases"/>
    <property type="match status" value="1"/>
</dbReference>
<dbReference type="InterPro" id="IPR029063">
    <property type="entry name" value="SAM-dependent_MTases_sf"/>
</dbReference>
<evidence type="ECO:0000256" key="1">
    <source>
        <dbReference type="ARBA" id="ARBA00022603"/>
    </source>
</evidence>
<evidence type="ECO:0000313" key="6">
    <source>
        <dbReference type="Proteomes" id="UP000238385"/>
    </source>
</evidence>
<keyword evidence="6" id="KW-1185">Reference proteome</keyword>
<dbReference type="GO" id="GO:0003676">
    <property type="term" value="F:nucleic acid binding"/>
    <property type="evidence" value="ECO:0007669"/>
    <property type="project" value="InterPro"/>
</dbReference>
<feature type="domain" description="Methyltransferase small" evidence="4">
    <location>
        <begin position="120"/>
        <end position="200"/>
    </location>
</feature>
<dbReference type="OrthoDB" id="5383291at2"/>
<evidence type="ECO:0000259" key="4">
    <source>
        <dbReference type="Pfam" id="PF05175"/>
    </source>
</evidence>
<sequence length="299" mass="32367">MVLKATGYSFTTVTPATHARVNARLQNAWARNATDVFGWSRPFREGVITPELFEAMRKAEVLDPHDDGWISRVRASTLRGQLFLHSAFPTTASDAIFFGPDTYRFANAITRYLAGDVRLERAADIGCGAGPGAVVVALERPQADVFAVDINDTALRYTSVNARVAGATRVVAQHSNLLDGVNGDFDLIVANPPYLLDAQERTYRHGGGSFGEGLSLAIASLAKTRLAPGGTLLLYTGTAIIDGTDRFRALVAPILNDGSVEWDYQELDPDVFGEELNQPAYAETDRIAAVLLTAHRARC</sequence>
<evidence type="ECO:0000313" key="5">
    <source>
        <dbReference type="EMBL" id="PSF06979.1"/>
    </source>
</evidence>
<dbReference type="PANTHER" id="PTHR18895">
    <property type="entry name" value="HEMK METHYLTRANSFERASE"/>
    <property type="match status" value="1"/>
</dbReference>
<keyword evidence="2 5" id="KW-0808">Transferase</keyword>
<dbReference type="EMBL" id="PXNN01000017">
    <property type="protein sequence ID" value="PSF06979.1"/>
    <property type="molecule type" value="Genomic_DNA"/>
</dbReference>
<dbReference type="AlphaFoldDB" id="A0A2T1KA09"/>
<proteinExistence type="predicted"/>
<dbReference type="SUPFAM" id="SSF53335">
    <property type="entry name" value="S-adenosyl-L-methionine-dependent methyltransferases"/>
    <property type="match status" value="1"/>
</dbReference>
<reference evidence="5 6" key="1">
    <citation type="submission" date="2018-03" db="EMBL/GenBank/DDBJ databases">
        <title>Marinobacter brunus sp. nov., a marine bacterium of Gamma-proteobacteria isolated from the surface seawater of the South China Sea.</title>
        <authorList>
            <person name="Cheng H."/>
            <person name="Wu Y.-H."/>
            <person name="Xamxidin M."/>
            <person name="Xu X.-W."/>
        </authorList>
    </citation>
    <scope>NUCLEOTIDE SEQUENCE [LARGE SCALE GENOMIC DNA]</scope>
    <source>
        <strain evidence="5 6">JCM 30472</strain>
    </source>
</reference>
<dbReference type="InterPro" id="IPR002052">
    <property type="entry name" value="DNA_methylase_N6_adenine_CS"/>
</dbReference>
<evidence type="ECO:0000256" key="2">
    <source>
        <dbReference type="ARBA" id="ARBA00022679"/>
    </source>
</evidence>
<keyword evidence="3" id="KW-0949">S-adenosyl-L-methionine</keyword>
<keyword evidence="1 5" id="KW-0489">Methyltransferase</keyword>
<protein>
    <submittedName>
        <fullName evidence="5">SAM-dependent methyltransferase</fullName>
    </submittedName>
</protein>
<name>A0A2T1KA09_9GAMM</name>